<proteinExistence type="predicted"/>
<protein>
    <submittedName>
        <fullName evidence="3">Mucin-associated surface protein (MASP)</fullName>
    </submittedName>
</protein>
<dbReference type="Proteomes" id="UP000246078">
    <property type="component" value="Unassembled WGS sequence"/>
</dbReference>
<dbReference type="EMBL" id="PRFC01000133">
    <property type="protein sequence ID" value="PWV05359.1"/>
    <property type="molecule type" value="Genomic_DNA"/>
</dbReference>
<dbReference type="AlphaFoldDB" id="A0A2V2WCL9"/>
<reference evidence="3 4" key="1">
    <citation type="journal article" date="2018" name="Microb. Genom.">
        <title>Expanding an expanded genome: long-read sequencing of Trypanosoma cruzi.</title>
        <authorList>
            <person name="Berna L."/>
            <person name="Rodriguez M."/>
            <person name="Chiribao M.L."/>
            <person name="Parodi-Talice A."/>
            <person name="Pita S."/>
            <person name="Rijo G."/>
            <person name="Alvarez-Valin F."/>
            <person name="Robello C."/>
        </authorList>
    </citation>
    <scope>NUCLEOTIDE SEQUENCE [LARGE SCALE GENOMIC DNA]</scope>
    <source>
        <strain evidence="3 4">TCC</strain>
    </source>
</reference>
<dbReference type="VEuPathDB" id="TriTrypDB:TCSYLVIO_007881"/>
<gene>
    <name evidence="3" type="ORF">C3747_133g85</name>
</gene>
<evidence type="ECO:0000256" key="2">
    <source>
        <dbReference type="SAM" id="SignalP"/>
    </source>
</evidence>
<feature type="region of interest" description="Disordered" evidence="1">
    <location>
        <begin position="114"/>
        <end position="379"/>
    </location>
</feature>
<feature type="signal peptide" evidence="2">
    <location>
        <begin position="1"/>
        <end position="24"/>
    </location>
</feature>
<feature type="compositionally biased region" description="Polar residues" evidence="1">
    <location>
        <begin position="317"/>
        <end position="361"/>
    </location>
</feature>
<feature type="region of interest" description="Disordered" evidence="1">
    <location>
        <begin position="69"/>
        <end position="93"/>
    </location>
</feature>
<sequence length="399" mass="41150">MGRCDSSFASPLLLLCVDEGLVCAEGCTQVTGVMAVMADRVLLVCALYVLWCGADGIYAEGDLEGPPAALSPGLAPSSPGDVGSLDNTGSLAEHGVGVGRIEPLENAVSGGDVSEELLNSNNDDEESGCGSEDGHRRQENRDEVAEDEVLIIPQTDQSEITPKGPQIPAREDNAAQLQQTQPPQGMHLTSTAHEGPQDASELRTPLSQNLSQQKTGTVSSKFAIHTPTDNEEGKIPSPPPKSGSDTSNSPEQLFVAKPERGNQREGADDSPTDSKEDKNPPATTRKTDAKNTHSSVSSSATDTTPKPDAVTEDNPPATDSSQKSSGDAEQLTAIPNPNEASDSTEDAASQSAGTATKTNDTAKPAESESDSSTAVSHTTSPLSLLLLVACAAAAAVVAA</sequence>
<keyword evidence="2" id="KW-0732">Signal</keyword>
<feature type="compositionally biased region" description="Polar residues" evidence="1">
    <location>
        <begin position="205"/>
        <end position="220"/>
    </location>
</feature>
<evidence type="ECO:0000256" key="1">
    <source>
        <dbReference type="SAM" id="MobiDB-lite"/>
    </source>
</evidence>
<feature type="compositionally biased region" description="Basic and acidic residues" evidence="1">
    <location>
        <begin position="257"/>
        <end position="291"/>
    </location>
</feature>
<feature type="compositionally biased region" description="Polar residues" evidence="1">
    <location>
        <begin position="370"/>
        <end position="379"/>
    </location>
</feature>
<evidence type="ECO:0000313" key="3">
    <source>
        <dbReference type="EMBL" id="PWV05359.1"/>
    </source>
</evidence>
<dbReference type="VEuPathDB" id="TriTrypDB:C3747_133g85"/>
<organism evidence="3 4">
    <name type="scientific">Trypanosoma cruzi</name>
    <dbReference type="NCBI Taxonomy" id="5693"/>
    <lineage>
        <taxon>Eukaryota</taxon>
        <taxon>Discoba</taxon>
        <taxon>Euglenozoa</taxon>
        <taxon>Kinetoplastea</taxon>
        <taxon>Metakinetoplastina</taxon>
        <taxon>Trypanosomatida</taxon>
        <taxon>Trypanosomatidae</taxon>
        <taxon>Trypanosoma</taxon>
        <taxon>Schizotrypanum</taxon>
    </lineage>
</organism>
<dbReference type="VEuPathDB" id="TriTrypDB:TcG_10965"/>
<dbReference type="VEuPathDB" id="TriTrypDB:TcBrA4_0172010"/>
<feature type="compositionally biased region" description="Low complexity" evidence="1">
    <location>
        <begin position="69"/>
        <end position="80"/>
    </location>
</feature>
<dbReference type="VEuPathDB" id="TriTrypDB:TcCLB.503429.30"/>
<dbReference type="VEuPathDB" id="TriTrypDB:TcCLB.510959.30"/>
<name>A0A2V2WCL9_TRYCR</name>
<accession>A0A2V2WCL9</accession>
<dbReference type="VEuPathDB" id="TriTrypDB:ECC02_010319"/>
<dbReference type="VEuPathDB" id="TriTrypDB:BCY84_13284"/>
<dbReference type="VEuPathDB" id="TriTrypDB:TCDM_10067"/>
<dbReference type="VEuPathDB" id="TriTrypDB:C4B63_22g206"/>
<dbReference type="VEuPathDB" id="TriTrypDB:TcCL_ESM10903"/>
<evidence type="ECO:0000313" key="4">
    <source>
        <dbReference type="Proteomes" id="UP000246078"/>
    </source>
</evidence>
<feature type="compositionally biased region" description="Polar residues" evidence="1">
    <location>
        <begin position="175"/>
        <end position="192"/>
    </location>
</feature>
<feature type="compositionally biased region" description="Polar residues" evidence="1">
    <location>
        <begin position="292"/>
        <end position="304"/>
    </location>
</feature>
<feature type="compositionally biased region" description="Basic and acidic residues" evidence="1">
    <location>
        <begin position="132"/>
        <end position="143"/>
    </location>
</feature>
<comment type="caution">
    <text evidence="3">The sequence shown here is derived from an EMBL/GenBank/DDBJ whole genome shotgun (WGS) entry which is preliminary data.</text>
</comment>
<dbReference type="VEuPathDB" id="TriTrypDB:TcYC6_0162130"/>
<feature type="chain" id="PRO_5030058813" evidence="2">
    <location>
        <begin position="25"/>
        <end position="399"/>
    </location>
</feature>